<name>A0AAV9UPQ7_9PEZI</name>
<organism evidence="1 2">
    <name type="scientific">Orbilia blumenaviensis</name>
    <dbReference type="NCBI Taxonomy" id="1796055"/>
    <lineage>
        <taxon>Eukaryota</taxon>
        <taxon>Fungi</taxon>
        <taxon>Dikarya</taxon>
        <taxon>Ascomycota</taxon>
        <taxon>Pezizomycotina</taxon>
        <taxon>Orbiliomycetes</taxon>
        <taxon>Orbiliales</taxon>
        <taxon>Orbiliaceae</taxon>
        <taxon>Orbilia</taxon>
    </lineage>
</organism>
<evidence type="ECO:0000313" key="2">
    <source>
        <dbReference type="Proteomes" id="UP001373714"/>
    </source>
</evidence>
<gene>
    <name evidence="1" type="ORF">TWF730_001735</name>
</gene>
<protein>
    <submittedName>
        <fullName evidence="1">Uncharacterized protein</fullName>
    </submittedName>
</protein>
<sequence>MSLQYQTKHAHSDGQQIVNSYLLTKLISEAVQISTTEFAEEQFRIRDTYIRPFRKATQDLVQLATVTYPLTGNEPGWEGQETVRGYVFDAVSQVDAVMKAFFTWIHNQESQQDPTSSPAMEMALNYMSLRTAILDYLEVNVATDPYVWSSKVKEDLVPMDIWVLINRLREKVSLCCAANIPDGNSQALQWIMNGVYDEEAELWTMKPEDTKYRTSILGAMIDGLKNLKIPPTEIIDDIKAIAIENGYPESAYQSLPKIVDDLEIIIQTFISNLGRVKESMFGVYVEFINRFIQED</sequence>
<dbReference type="AlphaFoldDB" id="A0AAV9UPQ7"/>
<keyword evidence="2" id="KW-1185">Reference proteome</keyword>
<dbReference type="EMBL" id="JAVHNS010000010">
    <property type="protein sequence ID" value="KAK6342258.1"/>
    <property type="molecule type" value="Genomic_DNA"/>
</dbReference>
<dbReference type="Proteomes" id="UP001373714">
    <property type="component" value="Unassembled WGS sequence"/>
</dbReference>
<reference evidence="1 2" key="1">
    <citation type="submission" date="2019-10" db="EMBL/GenBank/DDBJ databases">
        <authorList>
            <person name="Palmer J.M."/>
        </authorList>
    </citation>
    <scope>NUCLEOTIDE SEQUENCE [LARGE SCALE GENOMIC DNA]</scope>
    <source>
        <strain evidence="1 2">TWF730</strain>
    </source>
</reference>
<evidence type="ECO:0000313" key="1">
    <source>
        <dbReference type="EMBL" id="KAK6342258.1"/>
    </source>
</evidence>
<accession>A0AAV9UPQ7</accession>
<proteinExistence type="predicted"/>
<comment type="caution">
    <text evidence="1">The sequence shown here is derived from an EMBL/GenBank/DDBJ whole genome shotgun (WGS) entry which is preliminary data.</text>
</comment>